<evidence type="ECO:0000256" key="1">
    <source>
        <dbReference type="ARBA" id="ARBA00001947"/>
    </source>
</evidence>
<dbReference type="PANTHER" id="PTHR10340">
    <property type="entry name" value="SPHINGOMYELIN PHOSPHODIESTERASE"/>
    <property type="match status" value="1"/>
</dbReference>
<evidence type="ECO:0000256" key="6">
    <source>
        <dbReference type="ARBA" id="ARBA00023180"/>
    </source>
</evidence>
<dbReference type="AlphaFoldDB" id="A0A8S1KDQ5"/>
<dbReference type="EMBL" id="CAJJDM010000016">
    <property type="protein sequence ID" value="CAD8052421.1"/>
    <property type="molecule type" value="Genomic_DNA"/>
</dbReference>
<dbReference type="InterPro" id="IPR011160">
    <property type="entry name" value="Sphingomy_PDE"/>
</dbReference>
<evidence type="ECO:0000259" key="10">
    <source>
        <dbReference type="Pfam" id="PF19272"/>
    </source>
</evidence>
<evidence type="ECO:0000256" key="4">
    <source>
        <dbReference type="ARBA" id="ARBA00022801"/>
    </source>
</evidence>
<dbReference type="PIRSF" id="PIRSF000948">
    <property type="entry name" value="Sphingomy_PDE"/>
    <property type="match status" value="1"/>
</dbReference>
<feature type="domain" description="Sphingomyelin phosphodiesterase C-terminal" evidence="10">
    <location>
        <begin position="440"/>
        <end position="530"/>
    </location>
</feature>
<dbReference type="CDD" id="cd00842">
    <property type="entry name" value="MPP_ASMase"/>
    <property type="match status" value="1"/>
</dbReference>
<evidence type="ECO:0000259" key="9">
    <source>
        <dbReference type="Pfam" id="PF00149"/>
    </source>
</evidence>
<dbReference type="FunFam" id="3.60.21.10:FF:000221">
    <property type="entry name" value="Sphingomyelin phosphodiesterase"/>
    <property type="match status" value="1"/>
</dbReference>
<comment type="cofactor">
    <cofactor evidence="1">
        <name>Zn(2+)</name>
        <dbReference type="ChEBI" id="CHEBI:29105"/>
    </cofactor>
</comment>
<proteinExistence type="inferred from homology"/>
<keyword evidence="6" id="KW-0325">Glycoprotein</keyword>
<comment type="caution">
    <text evidence="11">The sequence shown here is derived from an EMBL/GenBank/DDBJ whole genome shotgun (WGS) entry which is preliminary data.</text>
</comment>
<evidence type="ECO:0000256" key="7">
    <source>
        <dbReference type="PIRNR" id="PIRNR000948"/>
    </source>
</evidence>
<dbReference type="InterPro" id="IPR004843">
    <property type="entry name" value="Calcineurin-like_PHP"/>
</dbReference>
<name>A0A8S1KDQ5_PARPR</name>
<comment type="similarity">
    <text evidence="7">Belongs to the acid sphingomyelinase family.</text>
</comment>
<sequence>MRNVLVIFALLCCVANTIDMGEELMKREILTKIVEHAGIEMPHNLHLLCLPCKLMMKQVQKFSSTILLSIIRKEWTLLCPKFKDPAFCEGINQTFIDQFSVHFFNNYLAPSNACQNLGACKLQHEPQTIKDYINEVMQDKLSKEEQKQWQVMAEGNIKNQEDYTIAQFADLHIDVEYSVGANAFCGAPFCCREENGKPKDPSKGAQYWGTYAECDLPFRTIQDLIKFTGEKIKPDFIIWTGDSTSHDVWHQQKWNQTLPTKMITDEIKKQIPNSQLYAIYGNHEGYPADQYDMIGESTQWLRDEVADMWKQYLTQESYYQLRRNGYYSQVDEARNLKFIALNSQACDLLNFYLMDGITDPRGMLKWLISELKDSEAKHQFAVIFAHIPPGDTFCNSQWADRFSVVIERFEHVVTGIFYGHTHQDHVQHIRSKIDGRYVKTLFIAPSGTTFSYQNPSFRVFQFNGKNNSIKDYVQYRLDLAKANKDGQNAILNWEVAYNFLEYYGLESASLVHVSSLPYRLKHDDELLKKYIYSYSTGSDVLYKKHLKDLKNLFLKKSTKSFFICGAETSTLDDWYECIGFFEKFKESSFLTFKLLEQFIGKWLKE</sequence>
<keyword evidence="12" id="KW-1185">Reference proteome</keyword>
<evidence type="ECO:0000256" key="8">
    <source>
        <dbReference type="SAM" id="SignalP"/>
    </source>
</evidence>
<evidence type="ECO:0000256" key="3">
    <source>
        <dbReference type="ARBA" id="ARBA00022729"/>
    </source>
</evidence>
<keyword evidence="3 8" id="KW-0732">Signal</keyword>
<protein>
    <recommendedName>
        <fullName evidence="7">Sphingomyelin phosphodiesterase</fullName>
    </recommendedName>
</protein>
<gene>
    <name evidence="11" type="ORF">PPRIM_AZ9-3.1.T0190174</name>
</gene>
<evidence type="ECO:0000256" key="5">
    <source>
        <dbReference type="ARBA" id="ARBA00022833"/>
    </source>
</evidence>
<dbReference type="PANTHER" id="PTHR10340:SF57">
    <property type="entry name" value="METALLOPHOS DOMAIN-CONTAINING PROTEIN"/>
    <property type="match status" value="1"/>
</dbReference>
<evidence type="ECO:0000313" key="12">
    <source>
        <dbReference type="Proteomes" id="UP000688137"/>
    </source>
</evidence>
<comment type="function">
    <text evidence="7">Converts sphingomyelin to ceramide.</text>
</comment>
<keyword evidence="5" id="KW-0862">Zinc</keyword>
<evidence type="ECO:0000256" key="2">
    <source>
        <dbReference type="ARBA" id="ARBA00022723"/>
    </source>
</evidence>
<dbReference type="OMA" id="HEPQTIK"/>
<keyword evidence="4 7" id="KW-0378">Hydrolase</keyword>
<dbReference type="GO" id="GO:0046872">
    <property type="term" value="F:metal ion binding"/>
    <property type="evidence" value="ECO:0007669"/>
    <property type="project" value="UniProtKB-KW"/>
</dbReference>
<organism evidence="11 12">
    <name type="scientific">Paramecium primaurelia</name>
    <dbReference type="NCBI Taxonomy" id="5886"/>
    <lineage>
        <taxon>Eukaryota</taxon>
        <taxon>Sar</taxon>
        <taxon>Alveolata</taxon>
        <taxon>Ciliophora</taxon>
        <taxon>Intramacronucleata</taxon>
        <taxon>Oligohymenophorea</taxon>
        <taxon>Peniculida</taxon>
        <taxon>Parameciidae</taxon>
        <taxon>Paramecium</taxon>
    </lineage>
</organism>
<keyword evidence="2" id="KW-0479">Metal-binding</keyword>
<keyword evidence="7" id="KW-0326">Glycosidase</keyword>
<dbReference type="Pfam" id="PF19272">
    <property type="entry name" value="ASMase_C"/>
    <property type="match status" value="1"/>
</dbReference>
<feature type="chain" id="PRO_5035904022" description="Sphingomyelin phosphodiesterase" evidence="8">
    <location>
        <begin position="18"/>
        <end position="605"/>
    </location>
</feature>
<dbReference type="GO" id="GO:0016787">
    <property type="term" value="F:hydrolase activity"/>
    <property type="evidence" value="ECO:0007669"/>
    <property type="project" value="UniProtKB-KW"/>
</dbReference>
<dbReference type="InterPro" id="IPR045473">
    <property type="entry name" value="ASM_C"/>
</dbReference>
<feature type="signal peptide" evidence="8">
    <location>
        <begin position="1"/>
        <end position="17"/>
    </location>
</feature>
<dbReference type="Pfam" id="PF00149">
    <property type="entry name" value="Metallophos"/>
    <property type="match status" value="1"/>
</dbReference>
<evidence type="ECO:0000313" key="11">
    <source>
        <dbReference type="EMBL" id="CAD8052421.1"/>
    </source>
</evidence>
<dbReference type="Proteomes" id="UP000688137">
    <property type="component" value="Unassembled WGS sequence"/>
</dbReference>
<dbReference type="InterPro" id="IPR041805">
    <property type="entry name" value="ASMase/PPN1_MPP"/>
</dbReference>
<accession>A0A8S1KDQ5</accession>
<feature type="domain" description="Calcineurin-like phosphoesterase" evidence="9">
    <location>
        <begin position="164"/>
        <end position="423"/>
    </location>
</feature>
<reference evidence="11" key="1">
    <citation type="submission" date="2021-01" db="EMBL/GenBank/DDBJ databases">
        <authorList>
            <consortium name="Genoscope - CEA"/>
            <person name="William W."/>
        </authorList>
    </citation>
    <scope>NUCLEOTIDE SEQUENCE</scope>
</reference>